<dbReference type="EMBL" id="JBJQOH010000001">
    <property type="protein sequence ID" value="KAL3702264.1"/>
    <property type="molecule type" value="Genomic_DNA"/>
</dbReference>
<comment type="caution">
    <text evidence="2">The sequence shown here is derived from an EMBL/GenBank/DDBJ whole genome shotgun (WGS) entry which is preliminary data.</text>
</comment>
<name>A0ABD3IGK7_9MARC</name>
<dbReference type="Proteomes" id="UP001633002">
    <property type="component" value="Unassembled WGS sequence"/>
</dbReference>
<dbReference type="SUPFAM" id="SSF53335">
    <property type="entry name" value="S-adenosyl-L-methionine-dependent methyltransferases"/>
    <property type="match status" value="1"/>
</dbReference>
<proteinExistence type="predicted"/>
<evidence type="ECO:0008006" key="4">
    <source>
        <dbReference type="Google" id="ProtNLM"/>
    </source>
</evidence>
<dbReference type="InterPro" id="IPR029063">
    <property type="entry name" value="SAM-dependent_MTases_sf"/>
</dbReference>
<keyword evidence="3" id="KW-1185">Reference proteome</keyword>
<organism evidence="2 3">
    <name type="scientific">Riccia sorocarpa</name>
    <dbReference type="NCBI Taxonomy" id="122646"/>
    <lineage>
        <taxon>Eukaryota</taxon>
        <taxon>Viridiplantae</taxon>
        <taxon>Streptophyta</taxon>
        <taxon>Embryophyta</taxon>
        <taxon>Marchantiophyta</taxon>
        <taxon>Marchantiopsida</taxon>
        <taxon>Marchantiidae</taxon>
        <taxon>Marchantiales</taxon>
        <taxon>Ricciaceae</taxon>
        <taxon>Riccia</taxon>
    </lineage>
</organism>
<accession>A0ABD3IGK7</accession>
<evidence type="ECO:0000256" key="1">
    <source>
        <dbReference type="SAM" id="MobiDB-lite"/>
    </source>
</evidence>
<evidence type="ECO:0000313" key="3">
    <source>
        <dbReference type="Proteomes" id="UP001633002"/>
    </source>
</evidence>
<reference evidence="2 3" key="1">
    <citation type="submission" date="2024-09" db="EMBL/GenBank/DDBJ databases">
        <title>Chromosome-scale assembly of Riccia sorocarpa.</title>
        <authorList>
            <person name="Paukszto L."/>
        </authorList>
    </citation>
    <scope>NUCLEOTIDE SEQUENCE [LARGE SCALE GENOMIC DNA]</scope>
    <source>
        <strain evidence="2">LP-2024</strain>
        <tissue evidence="2">Aerial parts of the thallus</tissue>
    </source>
</reference>
<dbReference type="Gene3D" id="3.40.50.150">
    <property type="entry name" value="Vaccinia Virus protein VP39"/>
    <property type="match status" value="1"/>
</dbReference>
<dbReference type="AlphaFoldDB" id="A0ABD3IGK7"/>
<gene>
    <name evidence="2" type="ORF">R1sor_020286</name>
</gene>
<feature type="compositionally biased region" description="Low complexity" evidence="1">
    <location>
        <begin position="59"/>
        <end position="83"/>
    </location>
</feature>
<sequence>MKSSIFGVRRTPPTSISLNFNIVFVGRSSKTKSKGPKEEKARRPRRKKGEEEEVGPSHTETVPETAAEMAAETAVEEATLVAESAPPEGRQPKRQKKQKWHDGLFRLEMYMPLNRPIVAVRTSLKITFDTIQANKNKPFKVPVLLVDELKAMCTRIKDQRKQGFVVNKKSVSTAADCLYLDIPTGWKLSEEDSEVPSWNVYPEDNELPRKLMLLARQILDARGCIIIQHPGTLRSTQHIADALDAFSEFFKPVTELYVHNEEGQFEPNRNMKASTFSSLILSAEAKNLYVQNAQGAYFSVCSFDIQVYHSKVEVFCKANTEFTFPKLAMDPFDPDNSGRDSAMIFNFNGQGITKLNDKGRSKCIGFVQTLLENFTTQGDIVIDFAGGWGASLFAATNCSRCCIAVETRKEALNASYRTLSGGDSTKRHKGRRHINISWNESPLLTPEKDYRLPAYAEDVAAKLAELPQTPSQTSVQSENENSDRMVFIDDEANVDAGSESSSAVTVYLSSDEELFKDD</sequence>
<evidence type="ECO:0000313" key="2">
    <source>
        <dbReference type="EMBL" id="KAL3702264.1"/>
    </source>
</evidence>
<protein>
    <recommendedName>
        <fullName evidence="4">Trimethylguanosine synthase</fullName>
    </recommendedName>
</protein>
<feature type="region of interest" description="Disordered" evidence="1">
    <location>
        <begin position="27"/>
        <end position="98"/>
    </location>
</feature>